<evidence type="ECO:0000256" key="3">
    <source>
        <dbReference type="ARBA" id="ARBA00023204"/>
    </source>
</evidence>
<dbReference type="PROSITE" id="PS50138">
    <property type="entry name" value="BRCA2_REPEAT"/>
    <property type="match status" value="1"/>
</dbReference>
<protein>
    <submittedName>
        <fullName evidence="6">Probable Rad51-associated protein Brh2</fullName>
    </submittedName>
</protein>
<dbReference type="AlphaFoldDB" id="A0A1K0H5B6"/>
<dbReference type="InterPro" id="IPR015187">
    <property type="entry name" value="BRCA2_OB_1"/>
</dbReference>
<name>A0A1K0H5B6_9BASI</name>
<proteinExistence type="predicted"/>
<feature type="region of interest" description="Disordered" evidence="4">
    <location>
        <begin position="396"/>
        <end position="492"/>
    </location>
</feature>
<evidence type="ECO:0000256" key="1">
    <source>
        <dbReference type="ARBA" id="ARBA00022737"/>
    </source>
</evidence>
<dbReference type="SUPFAM" id="SSF81872">
    <property type="entry name" value="BRCA2 helical domain"/>
    <property type="match status" value="1"/>
</dbReference>
<dbReference type="GO" id="GO:0000724">
    <property type="term" value="P:double-strand break repair via homologous recombination"/>
    <property type="evidence" value="ECO:0007669"/>
    <property type="project" value="InterPro"/>
</dbReference>
<dbReference type="InterPro" id="IPR012340">
    <property type="entry name" value="NA-bd_OB-fold"/>
</dbReference>
<keyword evidence="2" id="KW-0227">DNA damage</keyword>
<evidence type="ECO:0000256" key="4">
    <source>
        <dbReference type="SAM" id="MobiDB-lite"/>
    </source>
</evidence>
<feature type="region of interest" description="Disordered" evidence="4">
    <location>
        <begin position="269"/>
        <end position="316"/>
    </location>
</feature>
<accession>A0A1K0H5B6</accession>
<evidence type="ECO:0000259" key="5">
    <source>
        <dbReference type="Pfam" id="PF09103"/>
    </source>
</evidence>
<evidence type="ECO:0000256" key="2">
    <source>
        <dbReference type="ARBA" id="ARBA00022763"/>
    </source>
</evidence>
<dbReference type="InterPro" id="IPR015525">
    <property type="entry name" value="BRCA2"/>
</dbReference>
<dbReference type="InterPro" id="IPR036315">
    <property type="entry name" value="BRCA2_hlx_sf"/>
</dbReference>
<dbReference type="Proteomes" id="UP000179920">
    <property type="component" value="Chromosome VIII"/>
</dbReference>
<dbReference type="OrthoDB" id="21095at2759"/>
<reference evidence="7" key="1">
    <citation type="submission" date="2016-04" db="EMBL/GenBank/DDBJ databases">
        <authorList>
            <person name="Guldener U."/>
            <person name="Guldener U."/>
        </authorList>
    </citation>
    <scope>NUCLEOTIDE SEQUENCE [LARGE SCALE GENOMIC DNA]</scope>
    <source>
        <strain evidence="7">UB2112</strain>
    </source>
</reference>
<feature type="compositionally biased region" description="Low complexity" evidence="4">
    <location>
        <begin position="938"/>
        <end position="949"/>
    </location>
</feature>
<dbReference type="InterPro" id="IPR002093">
    <property type="entry name" value="BRCA2_repeat"/>
</dbReference>
<dbReference type="PANTHER" id="PTHR11289:SF0">
    <property type="entry name" value="BREAST CANCER TYPE 2 SUSCEPTIBILITY PROTEIN"/>
    <property type="match status" value="1"/>
</dbReference>
<dbReference type="Gene3D" id="2.40.50.140">
    <property type="entry name" value="Nucleic acid-binding proteins"/>
    <property type="match status" value="3"/>
</dbReference>
<dbReference type="EMBL" id="LT558124">
    <property type="protein sequence ID" value="SAM82760.1"/>
    <property type="molecule type" value="Genomic_DNA"/>
</dbReference>
<gene>
    <name evidence="6" type="ORF">UBRO_04983</name>
</gene>
<feature type="compositionally biased region" description="Polar residues" evidence="4">
    <location>
        <begin position="329"/>
        <end position="362"/>
    </location>
</feature>
<evidence type="ECO:0000313" key="7">
    <source>
        <dbReference type="Proteomes" id="UP000179920"/>
    </source>
</evidence>
<keyword evidence="3" id="KW-0234">DNA repair</keyword>
<feature type="region of interest" description="Disordered" evidence="4">
    <location>
        <begin position="930"/>
        <end position="960"/>
    </location>
</feature>
<evidence type="ECO:0000313" key="6">
    <source>
        <dbReference type="EMBL" id="SAM82760.1"/>
    </source>
</evidence>
<dbReference type="Pfam" id="PF09103">
    <property type="entry name" value="BRCA-2_OB1"/>
    <property type="match status" value="1"/>
</dbReference>
<dbReference type="PANTHER" id="PTHR11289">
    <property type="entry name" value="BREAST CANCER TYPE 2 SUSCEPTIBILITY PROTEIN BRCA2"/>
    <property type="match status" value="1"/>
</dbReference>
<feature type="region of interest" description="Disordered" evidence="4">
    <location>
        <begin position="329"/>
        <end position="374"/>
    </location>
</feature>
<sequence length="1020" mass="111395">MHDNTSSAVQALPPASIDQLQDDELAATQQSILEELHTISEQAIIDNPHRDSPHRDSLSTEGIAQQAAHAIQTNEQLVAVEPSTSEVDKVQETVTSASIPLVPESEQLQEAFVDNAQQLLIQAIVTETALAVTQLPATMDAQLDAHLDHTNLFDGIDAGAFSDIELSPPVRRQAFLPSIDAPVSTIHAQSPASPTRNGNLQASQPLNALELTRAGEDAPPEELPEPSQMASFLDPQFVGFKTGHGKHAKPSEKSLQAARKLFLDLQELQDPLLPPPPAASQALSPQLRPRTLDSPSKQSLTAPKRGFTRPTMDRTPLQEAVPKQISVMPNASQAGQSPTPKGKLASSQVISAAQAMSTSQVERQPFATPKPIRNGHFSSAASLASPVRTAAAAAASASRFTTPQPSKRINLMPRVDIGGSTGRKRTLPKFVTPFKNGKRPKTDEQEELASPLRRPNNGLTHDLHPPSPIANRHYPPPQRQAKAGPSSEGPAVFNLHSSTPRQKLADVGRPEQVSALQMIAKGVPDEVLVILNDASRASQYAFEAANGDLLMQQDAYDELHARACNIATLPWVSNHWTLILWKLAAIVRLDPGSASERWSWDELIRQLLYRYEREVNRARRSCLKRIQEHDSSPARPMVLFVSKMMEEEIEIQDRSGQVVVRKSTFLELSDGWYRIQAQLDPVLGSACRRGRVRIGQKLAIMGATLDAQSEGNEVLTAYHMSSLVLSSNSVSLARWDAKLGFTSTRFFASLRSLTPEGGLVSLMDVVITKVFPLAYVDTERNRGPSAPRGEQEEAEEQEVWLKRREDAMQQLEMKLESENSKLFDLVEVLSDLASDSFLPSIPDDPIGRLEASAQQLFDQLGAKEDPASAVKELVIAKGHSNLAPWLYGMAKSALLAEDMSGVGARLGADLDRACPPRKVREFRVVRFRDARLPPPSSPTAAAASASASAGAGGAKKRNPHARTVQLTVWDAAQLGEELQEGRRFWVTNLTPSSKSAWRKPDEAADVFLSTRRDTKWRPVS</sequence>
<feature type="domain" description="BRCA2 OB1" evidence="5">
    <location>
        <begin position="621"/>
        <end position="742"/>
    </location>
</feature>
<dbReference type="SUPFAM" id="SSF50249">
    <property type="entry name" value="Nucleic acid-binding proteins"/>
    <property type="match status" value="2"/>
</dbReference>
<organism evidence="6 7">
    <name type="scientific">Ustilago bromivora</name>
    <dbReference type="NCBI Taxonomy" id="307758"/>
    <lineage>
        <taxon>Eukaryota</taxon>
        <taxon>Fungi</taxon>
        <taxon>Dikarya</taxon>
        <taxon>Basidiomycota</taxon>
        <taxon>Ustilaginomycotina</taxon>
        <taxon>Ustilaginomycetes</taxon>
        <taxon>Ustilaginales</taxon>
        <taxon>Ustilaginaceae</taxon>
        <taxon>Ustilago</taxon>
    </lineage>
</organism>
<keyword evidence="1" id="KW-0677">Repeat</keyword>
<dbReference type="GO" id="GO:0006355">
    <property type="term" value="P:regulation of DNA-templated transcription"/>
    <property type="evidence" value="ECO:0007669"/>
    <property type="project" value="TreeGrafter"/>
</dbReference>